<reference evidence="1 2" key="1">
    <citation type="submission" date="2019-08" db="EMBL/GenBank/DDBJ databases">
        <title>Whole genome of Aphis craccivora.</title>
        <authorList>
            <person name="Voronova N.V."/>
            <person name="Shulinski R.S."/>
            <person name="Bandarenka Y.V."/>
            <person name="Zhorov D.G."/>
            <person name="Warner D."/>
        </authorList>
    </citation>
    <scope>NUCLEOTIDE SEQUENCE [LARGE SCALE GENOMIC DNA]</scope>
    <source>
        <strain evidence="1">180601</strain>
        <tissue evidence="1">Whole Body</tissue>
    </source>
</reference>
<keyword evidence="2" id="KW-1185">Reference proteome</keyword>
<dbReference type="Proteomes" id="UP000478052">
    <property type="component" value="Unassembled WGS sequence"/>
</dbReference>
<comment type="caution">
    <text evidence="1">The sequence shown here is derived from an EMBL/GenBank/DDBJ whole genome shotgun (WGS) entry which is preliminary data.</text>
</comment>
<dbReference type="AlphaFoldDB" id="A0A6G0VT06"/>
<name>A0A6G0VT06_APHCR</name>
<dbReference type="EMBL" id="VUJU01012792">
    <property type="protein sequence ID" value="KAF0706768.1"/>
    <property type="molecule type" value="Genomic_DNA"/>
</dbReference>
<dbReference type="OrthoDB" id="6610179at2759"/>
<evidence type="ECO:0000313" key="1">
    <source>
        <dbReference type="EMBL" id="KAF0706768.1"/>
    </source>
</evidence>
<protein>
    <submittedName>
        <fullName evidence="1">Peptidase A2 domain-containing protein</fullName>
    </submittedName>
</protein>
<gene>
    <name evidence="1" type="ORF">FWK35_00029018</name>
</gene>
<feature type="non-terminal residue" evidence="1">
    <location>
        <position position="193"/>
    </location>
</feature>
<accession>A0A6G0VT06</accession>
<evidence type="ECO:0000313" key="2">
    <source>
        <dbReference type="Proteomes" id="UP000478052"/>
    </source>
</evidence>
<proteinExistence type="predicted"/>
<organism evidence="1 2">
    <name type="scientific">Aphis craccivora</name>
    <name type="common">Cowpea aphid</name>
    <dbReference type="NCBI Taxonomy" id="307492"/>
    <lineage>
        <taxon>Eukaryota</taxon>
        <taxon>Metazoa</taxon>
        <taxon>Ecdysozoa</taxon>
        <taxon>Arthropoda</taxon>
        <taxon>Hexapoda</taxon>
        <taxon>Insecta</taxon>
        <taxon>Pterygota</taxon>
        <taxon>Neoptera</taxon>
        <taxon>Paraneoptera</taxon>
        <taxon>Hemiptera</taxon>
        <taxon>Sternorrhyncha</taxon>
        <taxon>Aphidomorpha</taxon>
        <taxon>Aphidoidea</taxon>
        <taxon>Aphididae</taxon>
        <taxon>Aphidini</taxon>
        <taxon>Aphis</taxon>
        <taxon>Aphis</taxon>
    </lineage>
</organism>
<sequence>MAEQKTDIRVYGSIGSMAEFDGSEEWKFYEERLEQYFLANEIEKERQVPVLLSVIGSKSYKIVKDLSDPTLPKDRPYDEICDLLLNDVIKDKFVAGLRPGRVLDRLCEEVPEEKTLKNIVELALKYETTTKNATTEFHKLNVQGWKGKQSKGLQFNNKKAGRNQKGSSFKERSNTYNETACYVCGKTNHKFAD</sequence>